<evidence type="ECO:0000313" key="2">
    <source>
        <dbReference type="EMBL" id="BCD45334.1"/>
    </source>
</evidence>
<gene>
    <name evidence="2" type="ORF">NHP190020_03730</name>
</gene>
<dbReference type="EMBL" id="AP023036">
    <property type="protein sequence ID" value="BCD45334.1"/>
    <property type="molecule type" value="Genomic_DNA"/>
</dbReference>
<dbReference type="Proteomes" id="UP000509742">
    <property type="component" value="Chromosome"/>
</dbReference>
<feature type="region of interest" description="Disordered" evidence="1">
    <location>
        <begin position="29"/>
        <end position="71"/>
    </location>
</feature>
<protein>
    <submittedName>
        <fullName evidence="2">Uncharacterized protein</fullName>
    </submittedName>
</protein>
<sequence>MDFSKALQKLNDRISGLNTMRGRLIKFVNPTQADTQTPAPEANNTSAPTQAPTPPAPEVTTPAPLSDSERQERLDIINRLIRTRNITNNDLAPLGLHFENIEVYEGVVWRNNELTQAFKDYMRSMDSISAFAVVYESIKNAPLLEN</sequence>
<proteinExistence type="predicted"/>
<keyword evidence="3" id="KW-1185">Reference proteome</keyword>
<dbReference type="RefSeq" id="WP_163556440.1">
    <property type="nucleotide sequence ID" value="NZ_AP023036.1"/>
</dbReference>
<feature type="compositionally biased region" description="Polar residues" evidence="1">
    <location>
        <begin position="29"/>
        <end position="46"/>
    </location>
</feature>
<reference evidence="2 3" key="1">
    <citation type="submission" date="2020-04" db="EMBL/GenBank/DDBJ databases">
        <title>Genomic analysis of gastric non-Helicobacter pylori Helicobacters isolated in Japan.</title>
        <authorList>
            <person name="Suzuki M."/>
            <person name="Rimbara E."/>
        </authorList>
    </citation>
    <scope>NUCLEOTIDE SEQUENCE [LARGE SCALE GENOMIC DNA]</scope>
    <source>
        <strain evidence="2 3">NHP19-0020</strain>
    </source>
</reference>
<name>A0ABM7KY13_9HELI</name>
<evidence type="ECO:0000313" key="3">
    <source>
        <dbReference type="Proteomes" id="UP000509742"/>
    </source>
</evidence>
<evidence type="ECO:0000256" key="1">
    <source>
        <dbReference type="SAM" id="MobiDB-lite"/>
    </source>
</evidence>
<accession>A0ABM7KY13</accession>
<organism evidence="2 3">
    <name type="scientific">Helicobacter suis</name>
    <dbReference type="NCBI Taxonomy" id="104628"/>
    <lineage>
        <taxon>Bacteria</taxon>
        <taxon>Pseudomonadati</taxon>
        <taxon>Campylobacterota</taxon>
        <taxon>Epsilonproteobacteria</taxon>
        <taxon>Campylobacterales</taxon>
        <taxon>Helicobacteraceae</taxon>
        <taxon>Helicobacter</taxon>
    </lineage>
</organism>